<dbReference type="GO" id="GO:0008233">
    <property type="term" value="F:peptidase activity"/>
    <property type="evidence" value="ECO:0007669"/>
    <property type="project" value="UniProtKB-KW"/>
</dbReference>
<dbReference type="SUPFAM" id="SSF53067">
    <property type="entry name" value="Actin-like ATPase domain"/>
    <property type="match status" value="1"/>
</dbReference>
<keyword evidence="5" id="KW-0645">Protease</keyword>
<dbReference type="InterPro" id="IPR022496">
    <property type="entry name" value="T6A_TsaB"/>
</dbReference>
<dbReference type="EMBL" id="AWXV01000004">
    <property type="protein sequence ID" value="KIE63815.1"/>
    <property type="molecule type" value="Genomic_DNA"/>
</dbReference>
<feature type="domain" description="Gcp-like" evidence="4">
    <location>
        <begin position="33"/>
        <end position="154"/>
    </location>
</feature>
<evidence type="ECO:0000256" key="1">
    <source>
        <dbReference type="ARBA" id="ARBA00010493"/>
    </source>
</evidence>
<keyword evidence="5" id="KW-0378">Hydrolase</keyword>
<dbReference type="GO" id="GO:0002949">
    <property type="term" value="P:tRNA threonylcarbamoyladenosine modification"/>
    <property type="evidence" value="ECO:0007669"/>
    <property type="project" value="InterPro"/>
</dbReference>
<proteinExistence type="inferred from homology"/>
<dbReference type="Proteomes" id="UP000054529">
    <property type="component" value="Unassembled WGS sequence"/>
</dbReference>
<sequence>MVQILSIDTTMELCSVAIFKGNEIFFDAIDSQGEHSHKILPLIQRCLKISKSNLKEIDLLACANGPGNFSGTRISVCTIQGISIAMNIPVVSFSSPMVIAQGLYRCFGIKEVVIYLRINREKIHRSYFRLIGSKWIEDEGDKLCSLEEIMRTDHLKGRSIFCKGYRLKQKDDLFSTDTLIDDLGKRSMKEKEKSFPNAKDVILLAYNAWKNGTIELAEEIFPNYFKDIP</sequence>
<evidence type="ECO:0000313" key="5">
    <source>
        <dbReference type="EMBL" id="KIE63815.1"/>
    </source>
</evidence>
<evidence type="ECO:0000256" key="3">
    <source>
        <dbReference type="ARBA" id="ARBA00032446"/>
    </source>
</evidence>
<dbReference type="OrthoDB" id="9809995at2"/>
<dbReference type="Pfam" id="PF00814">
    <property type="entry name" value="TsaD"/>
    <property type="match status" value="1"/>
</dbReference>
<dbReference type="HOGENOM" id="CLU_064886_2_0_6"/>
<dbReference type="NCBIfam" id="TIGR03725">
    <property type="entry name" value="T6A_YeaZ"/>
    <property type="match status" value="1"/>
</dbReference>
<reference evidence="5 6" key="1">
    <citation type="journal article" date="2014" name="G3 (Bethesda)">
        <title>Genome sequence of Candidatus Riesia pediculischaeffi, endosymbiont of chimpanzee lice, and genomic comparison of recently acquired endosymbionts from human and chimpanzee lice.</title>
        <authorList>
            <person name="Boyd B.M."/>
            <person name="Allen J.M."/>
            <person name="de Crecy-Lagard V."/>
            <person name="Reed D.L."/>
        </authorList>
    </citation>
    <scope>NUCLEOTIDE SEQUENCE [LARGE SCALE GENOMIC DNA]</scope>
    <source>
        <strain evidence="5 6">PTSU</strain>
    </source>
</reference>
<dbReference type="RefSeq" id="WP_039719680.1">
    <property type="nucleotide sequence ID" value="NZ_AWXV01000004.1"/>
</dbReference>
<protein>
    <recommendedName>
        <fullName evidence="2">tRNA threonylcarbamoyladenosine biosynthesis protein TsaB</fullName>
    </recommendedName>
    <alternativeName>
        <fullName evidence="3">t(6)A37 threonylcarbamoyladenosine biosynthesis protein TsaB</fullName>
    </alternativeName>
</protein>
<dbReference type="Gene3D" id="3.30.420.40">
    <property type="match status" value="2"/>
</dbReference>
<organism evidence="5 6">
    <name type="scientific">Candidatus Riesia pediculischaeffi PTSU</name>
    <dbReference type="NCBI Taxonomy" id="1401651"/>
    <lineage>
        <taxon>Bacteria</taxon>
        <taxon>Pseudomonadati</taxon>
        <taxon>Pseudomonadota</taxon>
        <taxon>Gammaproteobacteria</taxon>
        <taxon>Enterobacterales</taxon>
        <taxon>Enterobacteriaceae</taxon>
        <taxon>Candidatus Riesia</taxon>
    </lineage>
</organism>
<evidence type="ECO:0000313" key="6">
    <source>
        <dbReference type="Proteomes" id="UP000054529"/>
    </source>
</evidence>
<accession>A0A0C1VJ25</accession>
<comment type="caution">
    <text evidence="5">The sequence shown here is derived from an EMBL/GenBank/DDBJ whole genome shotgun (WGS) entry which is preliminary data.</text>
</comment>
<dbReference type="InterPro" id="IPR000905">
    <property type="entry name" value="Gcp-like_dom"/>
</dbReference>
<gene>
    <name evidence="5" type="ORF">P689_122297</name>
</gene>
<evidence type="ECO:0000259" key="4">
    <source>
        <dbReference type="Pfam" id="PF00814"/>
    </source>
</evidence>
<comment type="similarity">
    <text evidence="1">Belongs to the KAE1 / TsaD family. TsaB subfamily.</text>
</comment>
<dbReference type="GO" id="GO:0006508">
    <property type="term" value="P:proteolysis"/>
    <property type="evidence" value="ECO:0007669"/>
    <property type="project" value="UniProtKB-KW"/>
</dbReference>
<dbReference type="AlphaFoldDB" id="A0A0C1VJ25"/>
<dbReference type="InterPro" id="IPR043129">
    <property type="entry name" value="ATPase_NBD"/>
</dbReference>
<evidence type="ECO:0000256" key="2">
    <source>
        <dbReference type="ARBA" id="ARBA00019012"/>
    </source>
</evidence>
<name>A0A0C1VJ25_9ENTR</name>